<proteinExistence type="predicted"/>
<evidence type="ECO:0000313" key="1">
    <source>
        <dbReference type="EMBL" id="KAF7721774.1"/>
    </source>
</evidence>
<keyword evidence="2" id="KW-1185">Reference proteome</keyword>
<comment type="caution">
    <text evidence="1">The sequence shown here is derived from an EMBL/GenBank/DDBJ whole genome shotgun (WGS) entry which is preliminary data.</text>
</comment>
<dbReference type="EMBL" id="JABAYA010000236">
    <property type="protein sequence ID" value="KAF7721774.1"/>
    <property type="molecule type" value="Genomic_DNA"/>
</dbReference>
<dbReference type="OrthoDB" id="10330216at2759"/>
<organism evidence="1 2">
    <name type="scientific">Apophysomyces ossiformis</name>
    <dbReference type="NCBI Taxonomy" id="679940"/>
    <lineage>
        <taxon>Eukaryota</taxon>
        <taxon>Fungi</taxon>
        <taxon>Fungi incertae sedis</taxon>
        <taxon>Mucoromycota</taxon>
        <taxon>Mucoromycotina</taxon>
        <taxon>Mucoromycetes</taxon>
        <taxon>Mucorales</taxon>
        <taxon>Mucorineae</taxon>
        <taxon>Mucoraceae</taxon>
        <taxon>Apophysomyces</taxon>
    </lineage>
</organism>
<dbReference type="AlphaFoldDB" id="A0A8H7BH59"/>
<evidence type="ECO:0000313" key="2">
    <source>
        <dbReference type="Proteomes" id="UP000605846"/>
    </source>
</evidence>
<gene>
    <name evidence="1" type="ORF">EC973_004147</name>
</gene>
<dbReference type="Proteomes" id="UP000605846">
    <property type="component" value="Unassembled WGS sequence"/>
</dbReference>
<reference evidence="1" key="1">
    <citation type="submission" date="2020-01" db="EMBL/GenBank/DDBJ databases">
        <title>Genome Sequencing of Three Apophysomyces-Like Fungal Strains Confirms a Novel Fungal Genus in the Mucoromycota with divergent Burkholderia-like Endosymbiotic Bacteria.</title>
        <authorList>
            <person name="Stajich J.E."/>
            <person name="Macias A.M."/>
            <person name="Carter-House D."/>
            <person name="Lovett B."/>
            <person name="Kasson L.R."/>
            <person name="Berry K."/>
            <person name="Grigoriev I."/>
            <person name="Chang Y."/>
            <person name="Spatafora J."/>
            <person name="Kasson M.T."/>
        </authorList>
    </citation>
    <scope>NUCLEOTIDE SEQUENCE</scope>
    <source>
        <strain evidence="1">NRRL A-21654</strain>
    </source>
</reference>
<accession>A0A8H7BH59</accession>
<protein>
    <submittedName>
        <fullName evidence="1">Uncharacterized protein</fullName>
    </submittedName>
</protein>
<name>A0A8H7BH59_9FUNG</name>
<sequence>MIEKFTLTIKNSAPTEELLMIVLNPNHIAQEAGTIYKDFFPVIWQVLDFASSNEHGCHVVTFDSKLDVVLQGKTRDNVFYAQARLPVTEEQKSFEIAKLNGGGYHLTCIKITNEPYVASIYNPFEGQFDVGLGDDYGESYLTMELPAGERRTFGFEAEFAIVPLFNTVKVQSKLTNGAAQRPWFSFKLSNLTMEDISFSFDGSAIVDQVGISSITSYRADQEIFGISSINTSTDRNVAYL</sequence>